<reference evidence="1" key="1">
    <citation type="submission" date="2021-06" db="EMBL/GenBank/DDBJ databases">
        <authorList>
            <person name="Kallberg Y."/>
            <person name="Tangrot J."/>
            <person name="Rosling A."/>
        </authorList>
    </citation>
    <scope>NUCLEOTIDE SEQUENCE</scope>
    <source>
        <strain evidence="1">87-6 pot B 2015</strain>
    </source>
</reference>
<evidence type="ECO:0000313" key="2">
    <source>
        <dbReference type="Proteomes" id="UP000789375"/>
    </source>
</evidence>
<dbReference type="EMBL" id="CAJVPP010006146">
    <property type="protein sequence ID" value="CAG8674585.1"/>
    <property type="molecule type" value="Genomic_DNA"/>
</dbReference>
<organism evidence="1 2">
    <name type="scientific">Funneliformis mosseae</name>
    <name type="common">Endomycorrhizal fungus</name>
    <name type="synonym">Glomus mosseae</name>
    <dbReference type="NCBI Taxonomy" id="27381"/>
    <lineage>
        <taxon>Eukaryota</taxon>
        <taxon>Fungi</taxon>
        <taxon>Fungi incertae sedis</taxon>
        <taxon>Mucoromycota</taxon>
        <taxon>Glomeromycotina</taxon>
        <taxon>Glomeromycetes</taxon>
        <taxon>Glomerales</taxon>
        <taxon>Glomeraceae</taxon>
        <taxon>Funneliformis</taxon>
    </lineage>
</organism>
<proteinExistence type="predicted"/>
<evidence type="ECO:0000313" key="1">
    <source>
        <dbReference type="EMBL" id="CAG8674585.1"/>
    </source>
</evidence>
<sequence length="100" mass="11022">MVNAIPHKLLKRSGYYSCPPLGGTLTRTHQKCTATVTALNNDVTEQTKLVVAFGNSMGGALADPIVFDACTGSECPIKLVMQLIKRWNFNYQTNYLNRTV</sequence>
<name>A0A9N9EDY9_FUNMO</name>
<dbReference type="Proteomes" id="UP000789375">
    <property type="component" value="Unassembled WGS sequence"/>
</dbReference>
<protein>
    <submittedName>
        <fullName evidence="1">15725_t:CDS:1</fullName>
    </submittedName>
</protein>
<accession>A0A9N9EDY9</accession>
<dbReference type="AlphaFoldDB" id="A0A9N9EDY9"/>
<keyword evidence="2" id="KW-1185">Reference proteome</keyword>
<comment type="caution">
    <text evidence="1">The sequence shown here is derived from an EMBL/GenBank/DDBJ whole genome shotgun (WGS) entry which is preliminary data.</text>
</comment>
<gene>
    <name evidence="1" type="ORF">FMOSSE_LOCUS12580</name>
</gene>